<organism evidence="1 2">
    <name type="scientific">Leptospira kanakyensis</name>
    <dbReference type="NCBI Taxonomy" id="2484968"/>
    <lineage>
        <taxon>Bacteria</taxon>
        <taxon>Pseudomonadati</taxon>
        <taxon>Spirochaetota</taxon>
        <taxon>Spirochaetia</taxon>
        <taxon>Leptospirales</taxon>
        <taxon>Leptospiraceae</taxon>
        <taxon>Leptospira</taxon>
    </lineage>
</organism>
<reference evidence="1" key="1">
    <citation type="journal article" date="2019" name="PLoS Negl. Trop. Dis.">
        <title>Revisiting the worldwide diversity of Leptospira species in the environment.</title>
        <authorList>
            <person name="Vincent A.T."/>
            <person name="Schiettekatte O."/>
            <person name="Bourhy P."/>
            <person name="Veyrier F.J."/>
            <person name="Picardeau M."/>
        </authorList>
    </citation>
    <scope>NUCLEOTIDE SEQUENCE [LARGE SCALE GENOMIC DNA]</scope>
    <source>
        <strain evidence="1">201800293</strain>
    </source>
</reference>
<comment type="caution">
    <text evidence="1">The sequence shown here is derived from an EMBL/GenBank/DDBJ whole genome shotgun (WGS) entry which is preliminary data.</text>
</comment>
<dbReference type="OrthoDB" id="334678at2"/>
<dbReference type="RefSeq" id="WP_135636654.1">
    <property type="nucleotide sequence ID" value="NZ_RQFE01000031.1"/>
</dbReference>
<evidence type="ECO:0000313" key="1">
    <source>
        <dbReference type="EMBL" id="TGK66959.1"/>
    </source>
</evidence>
<dbReference type="AlphaFoldDB" id="A0A6N4Q019"/>
<name>A0A6N4Q019_9LEPT</name>
<sequence length="229" mass="27010">MKYFYLSLIVFFYQCAFANLEQKLKPFSENTTKGKISESITILNQNRVFSQKKYTGWYEMNPIFGLSRSEYFAKKQQEIGVSRYHWKTIYTHNIEDKDFELTNVKTDYVIFVVANQPKSNWEQASFGQVLQILTICLFPCKDNLSLEVTVKLYHQNRLVSEKKTLQLATRFISPWYALVPHQFQMRDYGLAFNEPNVVSTLYLQGFQEAIDDIYLHLPNQVEQEAKIHP</sequence>
<accession>A0A6N4Q019</accession>
<keyword evidence="2" id="KW-1185">Reference proteome</keyword>
<evidence type="ECO:0000313" key="2">
    <source>
        <dbReference type="Proteomes" id="UP000297239"/>
    </source>
</evidence>
<protein>
    <submittedName>
        <fullName evidence="1">Uncharacterized protein</fullName>
    </submittedName>
</protein>
<dbReference type="Proteomes" id="UP000297239">
    <property type="component" value="Unassembled WGS sequence"/>
</dbReference>
<proteinExistence type="predicted"/>
<dbReference type="EMBL" id="RQFF01000037">
    <property type="protein sequence ID" value="TGK66959.1"/>
    <property type="molecule type" value="Genomic_DNA"/>
</dbReference>
<gene>
    <name evidence="1" type="ORF">EHQ18_17770</name>
</gene>